<organism evidence="1 2">
    <name type="scientific">Brevundimonas halotolerans</name>
    <dbReference type="NCBI Taxonomy" id="69670"/>
    <lineage>
        <taxon>Bacteria</taxon>
        <taxon>Pseudomonadati</taxon>
        <taxon>Pseudomonadota</taxon>
        <taxon>Alphaproteobacteria</taxon>
        <taxon>Caulobacterales</taxon>
        <taxon>Caulobacteraceae</taxon>
        <taxon>Brevundimonas</taxon>
    </lineage>
</organism>
<evidence type="ECO:0008006" key="3">
    <source>
        <dbReference type="Google" id="ProtNLM"/>
    </source>
</evidence>
<comment type="caution">
    <text evidence="1">The sequence shown here is derived from an EMBL/GenBank/DDBJ whole genome shotgun (WGS) entry which is preliminary data.</text>
</comment>
<dbReference type="EMBL" id="JACIJB010000001">
    <property type="protein sequence ID" value="MBB5659303.1"/>
    <property type="molecule type" value="Genomic_DNA"/>
</dbReference>
<reference evidence="1 2" key="1">
    <citation type="submission" date="2020-08" db="EMBL/GenBank/DDBJ databases">
        <title>Genomic Encyclopedia of Type Strains, Phase IV (KMG-IV): sequencing the most valuable type-strain genomes for metagenomic binning, comparative biology and taxonomic classification.</title>
        <authorList>
            <person name="Goeker M."/>
        </authorList>
    </citation>
    <scope>NUCLEOTIDE SEQUENCE [LARGE SCALE GENOMIC DNA]</scope>
    <source>
        <strain evidence="1 2">DSM 24448</strain>
    </source>
</reference>
<name>A0A7W9E5X9_9CAUL</name>
<protein>
    <recommendedName>
        <fullName evidence="3">Tetratricopeptide repeat protein</fullName>
    </recommendedName>
</protein>
<evidence type="ECO:0000313" key="1">
    <source>
        <dbReference type="EMBL" id="MBB5659303.1"/>
    </source>
</evidence>
<dbReference type="AlphaFoldDB" id="A0A7W9E5X9"/>
<dbReference type="RefSeq" id="WP_164461804.1">
    <property type="nucleotide sequence ID" value="NZ_JACIJB010000001.1"/>
</dbReference>
<accession>A0A7W9E5X9</accession>
<evidence type="ECO:0000313" key="2">
    <source>
        <dbReference type="Proteomes" id="UP000548978"/>
    </source>
</evidence>
<proteinExistence type="predicted"/>
<gene>
    <name evidence="1" type="ORF">FHS65_000021</name>
</gene>
<dbReference type="Proteomes" id="UP000548978">
    <property type="component" value="Unassembled WGS sequence"/>
</dbReference>
<keyword evidence="2" id="KW-1185">Reference proteome</keyword>
<sequence>MIRIFHHIGRLNAAADAMRAQDWVKAERNIEACFNQFGLQIPSRDAIPMMNMSAAVIYYRNHKAEPALKALEATIDQLRAGRVGSLSDASYLARYCFELAEFCAGRFPDHEPAFLAEASRAQEQTLPFNPRKVRRDFLSLFPLSPRGEDVATWR</sequence>